<keyword evidence="9" id="KW-1185">Reference proteome</keyword>
<evidence type="ECO:0000256" key="3">
    <source>
        <dbReference type="ARBA" id="ARBA00022722"/>
    </source>
</evidence>
<keyword evidence="2" id="KW-1277">Toxin-antitoxin system</keyword>
<gene>
    <name evidence="8" type="ORF">SAMN04490184_5592</name>
</gene>
<dbReference type="InterPro" id="IPR038570">
    <property type="entry name" value="HicA_sf"/>
</dbReference>
<name>A0ABY0T426_9PSED</name>
<keyword evidence="7" id="KW-0346">Stress response</keyword>
<dbReference type="Gene3D" id="3.30.920.30">
    <property type="entry name" value="Hypothetical protein"/>
    <property type="match status" value="1"/>
</dbReference>
<protein>
    <submittedName>
        <fullName evidence="8">HicA toxin of toxin-antitoxin</fullName>
    </submittedName>
</protein>
<evidence type="ECO:0000256" key="5">
    <source>
        <dbReference type="ARBA" id="ARBA00022801"/>
    </source>
</evidence>
<evidence type="ECO:0000256" key="1">
    <source>
        <dbReference type="ARBA" id="ARBA00006620"/>
    </source>
</evidence>
<dbReference type="EMBL" id="LT629708">
    <property type="protein sequence ID" value="SDP88921.1"/>
    <property type="molecule type" value="Genomic_DNA"/>
</dbReference>
<dbReference type="SUPFAM" id="SSF54786">
    <property type="entry name" value="YcfA/nrd intein domain"/>
    <property type="match status" value="1"/>
</dbReference>
<sequence>MRSREVIDLLVADGWVAVKGSHHQFKHPMKRGRVTVPHPKSEIAVFSSQCGLMPLCRNTCCNALMSVCRSTIAMHRGQGSLRLPHCASFQRKPTQANTIYPTDSP</sequence>
<keyword evidence="6" id="KW-0694">RNA-binding</keyword>
<reference evidence="8 9" key="1">
    <citation type="submission" date="2016-10" db="EMBL/GenBank/DDBJ databases">
        <authorList>
            <person name="Varghese N."/>
            <person name="Submissions S."/>
        </authorList>
    </citation>
    <scope>NUCLEOTIDE SEQUENCE [LARGE SCALE GENOMIC DNA]</scope>
    <source>
        <strain evidence="8 9">BS2774</strain>
    </source>
</reference>
<dbReference type="InterPro" id="IPR012933">
    <property type="entry name" value="HicA_mRNA_interferase"/>
</dbReference>
<keyword evidence="3" id="KW-0540">Nuclease</keyword>
<dbReference type="Pfam" id="PF07927">
    <property type="entry name" value="HicA_toxin"/>
    <property type="match status" value="1"/>
</dbReference>
<keyword evidence="5" id="KW-0378">Hydrolase</keyword>
<evidence type="ECO:0000313" key="8">
    <source>
        <dbReference type="EMBL" id="SDP88921.1"/>
    </source>
</evidence>
<proteinExistence type="inferred from homology"/>
<evidence type="ECO:0000256" key="7">
    <source>
        <dbReference type="ARBA" id="ARBA00023016"/>
    </source>
</evidence>
<organism evidence="8 9">
    <name type="scientific">Pseudomonas extremorientalis</name>
    <dbReference type="NCBI Taxonomy" id="169669"/>
    <lineage>
        <taxon>Bacteria</taxon>
        <taxon>Pseudomonadati</taxon>
        <taxon>Pseudomonadota</taxon>
        <taxon>Gammaproteobacteria</taxon>
        <taxon>Pseudomonadales</taxon>
        <taxon>Pseudomonadaceae</taxon>
        <taxon>Pseudomonas</taxon>
    </lineage>
</organism>
<dbReference type="Proteomes" id="UP000182654">
    <property type="component" value="Chromosome I"/>
</dbReference>
<evidence type="ECO:0000256" key="2">
    <source>
        <dbReference type="ARBA" id="ARBA00022649"/>
    </source>
</evidence>
<accession>A0ABY0T426</accession>
<keyword evidence="4" id="KW-0255">Endonuclease</keyword>
<evidence type="ECO:0000256" key="6">
    <source>
        <dbReference type="ARBA" id="ARBA00022884"/>
    </source>
</evidence>
<evidence type="ECO:0000256" key="4">
    <source>
        <dbReference type="ARBA" id="ARBA00022759"/>
    </source>
</evidence>
<evidence type="ECO:0000313" key="9">
    <source>
        <dbReference type="Proteomes" id="UP000182654"/>
    </source>
</evidence>
<comment type="similarity">
    <text evidence="1">Belongs to the HicA mRNA interferase family.</text>
</comment>